<accession>A0ABU5XPV4</accession>
<keyword evidence="4 7" id="KW-0812">Transmembrane</keyword>
<evidence type="ECO:0000256" key="4">
    <source>
        <dbReference type="ARBA" id="ARBA00022692"/>
    </source>
</evidence>
<dbReference type="EMBL" id="JAYJJU010000001">
    <property type="protein sequence ID" value="MEB3029938.1"/>
    <property type="molecule type" value="Genomic_DNA"/>
</dbReference>
<comment type="subcellular location">
    <subcellularLocation>
        <location evidence="1">Cell membrane</location>
    </subcellularLocation>
</comment>
<protein>
    <submittedName>
        <fullName evidence="9">Type VII secretion protein EccE</fullName>
    </submittedName>
</protein>
<evidence type="ECO:0000256" key="1">
    <source>
        <dbReference type="ARBA" id="ARBA00004236"/>
    </source>
</evidence>
<dbReference type="InterPro" id="IPR021368">
    <property type="entry name" value="T7SS_EccE"/>
</dbReference>
<evidence type="ECO:0000313" key="10">
    <source>
        <dbReference type="Proteomes" id="UP001298593"/>
    </source>
</evidence>
<reference evidence="9 10" key="1">
    <citation type="submission" date="2023-12" db="EMBL/GenBank/DDBJ databases">
        <title>Description of new species of Mycobacterium terrae complex isolated from sewage at the Sao Paulo Zoological Park Foundation in Brazil.</title>
        <authorList>
            <person name="Romagnoli C.L."/>
            <person name="Conceicao E.C."/>
            <person name="Machado E."/>
            <person name="Barreto L.B.P.F."/>
            <person name="Sharma A."/>
            <person name="Silva N.M."/>
            <person name="Marques L.E."/>
            <person name="Juliana M.A."/>
            <person name="Lourenco M.C.S."/>
            <person name="Digiampietri L.A."/>
            <person name="Suffys P.N."/>
            <person name="Viana-Niero C."/>
        </authorList>
    </citation>
    <scope>NUCLEOTIDE SEQUENCE [LARGE SCALE GENOMIC DNA]</scope>
    <source>
        <strain evidence="9 10">MYC340</strain>
    </source>
</reference>
<gene>
    <name evidence="9" type="primary">eccE</name>
    <name evidence="9" type="ORF">KV113_00075</name>
</gene>
<evidence type="ECO:0000256" key="5">
    <source>
        <dbReference type="ARBA" id="ARBA00022989"/>
    </source>
</evidence>
<feature type="domain" description="Type VII secretion system protein EccE" evidence="8">
    <location>
        <begin position="189"/>
        <end position="285"/>
    </location>
</feature>
<organism evidence="9 10">
    <name type="scientific">[Mycobacterium] nativiensis</name>
    <dbReference type="NCBI Taxonomy" id="2855503"/>
    <lineage>
        <taxon>Bacteria</taxon>
        <taxon>Bacillati</taxon>
        <taxon>Actinomycetota</taxon>
        <taxon>Actinomycetes</taxon>
        <taxon>Mycobacteriales</taxon>
        <taxon>Mycobacteriaceae</taxon>
        <taxon>Mycolicibacter</taxon>
    </lineage>
</organism>
<proteinExistence type="inferred from homology"/>
<keyword evidence="3" id="KW-1003">Cell membrane</keyword>
<feature type="transmembrane region" description="Helical" evidence="7">
    <location>
        <begin position="12"/>
        <end position="31"/>
    </location>
</feature>
<keyword evidence="6 7" id="KW-0472">Membrane</keyword>
<dbReference type="RefSeq" id="WP_224973148.1">
    <property type="nucleotide sequence ID" value="NZ_JAYJJU010000001.1"/>
</dbReference>
<evidence type="ECO:0000313" key="9">
    <source>
        <dbReference type="EMBL" id="MEB3029938.1"/>
    </source>
</evidence>
<dbReference type="NCBIfam" id="TIGR03923">
    <property type="entry name" value="T7SS_EccE"/>
    <property type="match status" value="1"/>
</dbReference>
<sequence length="396" mass="44005">MRAQHTFGLNLSWLRVTTVFLIDLAILGIASHWPDQLGSAHRAWWPAVGIAALLTLAALITHRRVPLTTVAAARVFDRFADPAALLTEGRTAAFDHRRRYSREVVGVREYKGRLVTVIAVSAPPAENSGRHRRGPQPVTALPAGLIAANLRQFDVRLDGIDVVSVRTYDTADDDAGDDGEESPRVPAAPSLHENWLILRMDPMRNADAVAVRDSVAATLAAATERLAHDLQECHIVTRVLRAEEFDQVDAAVLAGLQPTRIRRRRRRLKQKQPKGPKHYAATFWMSPRDIDSANLEQLWEPTVEATAVTVRLAPRNSRTEVSVLVRYHSASRLRRKAWAGLNRLNGRQLTALRNSLPTPMRRTLAVPARVMDSQETLQVPLGPTEQQPLARVRVPA</sequence>
<dbReference type="Proteomes" id="UP001298593">
    <property type="component" value="Unassembled WGS sequence"/>
</dbReference>
<dbReference type="InterPro" id="IPR050051">
    <property type="entry name" value="EccE_dom"/>
</dbReference>
<keyword evidence="5 7" id="KW-1133">Transmembrane helix</keyword>
<comment type="similarity">
    <text evidence="2">Belongs to the EccE family.</text>
</comment>
<evidence type="ECO:0000256" key="3">
    <source>
        <dbReference type="ARBA" id="ARBA00022475"/>
    </source>
</evidence>
<comment type="caution">
    <text evidence="9">The sequence shown here is derived from an EMBL/GenBank/DDBJ whole genome shotgun (WGS) entry which is preliminary data.</text>
</comment>
<keyword evidence="10" id="KW-1185">Reference proteome</keyword>
<evidence type="ECO:0000259" key="8">
    <source>
        <dbReference type="Pfam" id="PF11203"/>
    </source>
</evidence>
<name>A0ABU5XPV4_9MYCO</name>
<evidence type="ECO:0000256" key="2">
    <source>
        <dbReference type="ARBA" id="ARBA00007759"/>
    </source>
</evidence>
<dbReference type="Pfam" id="PF11203">
    <property type="entry name" value="EccE"/>
    <property type="match status" value="1"/>
</dbReference>
<feature type="transmembrane region" description="Helical" evidence="7">
    <location>
        <begin position="43"/>
        <end position="60"/>
    </location>
</feature>
<evidence type="ECO:0000256" key="6">
    <source>
        <dbReference type="ARBA" id="ARBA00023136"/>
    </source>
</evidence>
<evidence type="ECO:0000256" key="7">
    <source>
        <dbReference type="SAM" id="Phobius"/>
    </source>
</evidence>